<sequence>MAKNTLLNIGFGNFLVASRVVAIVSPTSSPMRRLREDARAENRLVDATQGRKTRSIIITDSNHVVLSGIQAETIGQRFSQEDASDDD</sequence>
<dbReference type="HAMAP" id="MF_01503">
    <property type="entry name" value="RemA"/>
    <property type="match status" value="1"/>
</dbReference>
<dbReference type="Pfam" id="PF04025">
    <property type="entry name" value="RemA-like"/>
    <property type="match status" value="1"/>
</dbReference>
<organism evidence="1">
    <name type="scientific">hydrocarbon metagenome</name>
    <dbReference type="NCBI Taxonomy" id="938273"/>
    <lineage>
        <taxon>unclassified sequences</taxon>
        <taxon>metagenomes</taxon>
        <taxon>ecological metagenomes</taxon>
    </lineage>
</organism>
<comment type="caution">
    <text evidence="1">The sequence shown here is derived from an EMBL/GenBank/DDBJ whole genome shotgun (WGS) entry which is preliminary data.</text>
</comment>
<accession>A0A0W8G7V0</accession>
<dbReference type="PANTHER" id="PTHR38449:SF1">
    <property type="entry name" value="REGULATORY PROTEIN SSL2874-RELATED"/>
    <property type="match status" value="1"/>
</dbReference>
<evidence type="ECO:0008006" key="2">
    <source>
        <dbReference type="Google" id="ProtNLM"/>
    </source>
</evidence>
<dbReference type="NCBIfam" id="NF003315">
    <property type="entry name" value="PRK04323.1"/>
    <property type="match status" value="1"/>
</dbReference>
<dbReference type="AlphaFoldDB" id="A0A0W8G7V0"/>
<dbReference type="EMBL" id="LNQE01000113">
    <property type="protein sequence ID" value="KUG29243.1"/>
    <property type="molecule type" value="Genomic_DNA"/>
</dbReference>
<dbReference type="InterPro" id="IPR007169">
    <property type="entry name" value="RemA-like"/>
</dbReference>
<reference evidence="1" key="1">
    <citation type="journal article" date="2015" name="Proc. Natl. Acad. Sci. U.S.A.">
        <title>Networks of energetic and metabolic interactions define dynamics in microbial communities.</title>
        <authorList>
            <person name="Embree M."/>
            <person name="Liu J.K."/>
            <person name="Al-Bassam M.M."/>
            <person name="Zengler K."/>
        </authorList>
    </citation>
    <scope>NUCLEOTIDE SEQUENCE</scope>
</reference>
<name>A0A0W8G7V0_9ZZZZ</name>
<gene>
    <name evidence="1" type="ORF">ASZ90_000865</name>
</gene>
<dbReference type="PANTHER" id="PTHR38449">
    <property type="entry name" value="REGULATORY PROTEIN TM_1690-RELATED"/>
    <property type="match status" value="1"/>
</dbReference>
<proteinExistence type="inferred from homology"/>
<evidence type="ECO:0000313" key="1">
    <source>
        <dbReference type="EMBL" id="KUG29243.1"/>
    </source>
</evidence>
<protein>
    <recommendedName>
        <fullName evidence="2">Regulatory protein</fullName>
    </recommendedName>
</protein>